<dbReference type="GeneID" id="38774258"/>
<gene>
    <name evidence="1" type="ORF">SCP_0102140</name>
</gene>
<comment type="caution">
    <text evidence="1">The sequence shown here is derived from an EMBL/GenBank/DDBJ whole genome shotgun (WGS) entry which is preliminary data.</text>
</comment>
<dbReference type="EMBL" id="BFAD01000001">
    <property type="protein sequence ID" value="GBE77341.1"/>
    <property type="molecule type" value="Genomic_DNA"/>
</dbReference>
<proteinExistence type="predicted"/>
<evidence type="ECO:0000313" key="1">
    <source>
        <dbReference type="EMBL" id="GBE77341.1"/>
    </source>
</evidence>
<name>A0A401G5A2_9APHY</name>
<dbReference type="OrthoDB" id="2794869at2759"/>
<dbReference type="AlphaFoldDB" id="A0A401G5A2"/>
<dbReference type="Proteomes" id="UP000287166">
    <property type="component" value="Unassembled WGS sequence"/>
</dbReference>
<protein>
    <recommendedName>
        <fullName evidence="3">F-box domain-containing protein</fullName>
    </recommendedName>
</protein>
<evidence type="ECO:0000313" key="2">
    <source>
        <dbReference type="Proteomes" id="UP000287166"/>
    </source>
</evidence>
<sequence>MASRSVPHISSHQAHSRLSRLTISGYRGASGIGTVHQFVQCLCALLHLRHLKLVDVAFRNGDEPAGFGVLQKGLNTLELEDVSAETLRGLFSLFLSTVEHITFTGCMIPDEMDRLPPCGLQIAHLSAEQDLAPVLRRWSGEDLTVIDCPSFNTALLAELAQPDAVGNWMCPRLMNITVSGCAQFTSGDLRRMVDPRCAVRERTGFPDPGDDEFIVSSIDMLKTSDCGALEPEDREWFDKNICTVEWNSWSGGTKQSVLYR</sequence>
<evidence type="ECO:0008006" key="3">
    <source>
        <dbReference type="Google" id="ProtNLM"/>
    </source>
</evidence>
<dbReference type="RefSeq" id="XP_027608254.1">
    <property type="nucleotide sequence ID" value="XM_027752453.1"/>
</dbReference>
<accession>A0A401G5A2</accession>
<organism evidence="1 2">
    <name type="scientific">Sparassis crispa</name>
    <dbReference type="NCBI Taxonomy" id="139825"/>
    <lineage>
        <taxon>Eukaryota</taxon>
        <taxon>Fungi</taxon>
        <taxon>Dikarya</taxon>
        <taxon>Basidiomycota</taxon>
        <taxon>Agaricomycotina</taxon>
        <taxon>Agaricomycetes</taxon>
        <taxon>Polyporales</taxon>
        <taxon>Sparassidaceae</taxon>
        <taxon>Sparassis</taxon>
    </lineage>
</organism>
<keyword evidence="2" id="KW-1185">Reference proteome</keyword>
<dbReference type="SUPFAM" id="SSF52047">
    <property type="entry name" value="RNI-like"/>
    <property type="match status" value="1"/>
</dbReference>
<dbReference type="InParanoid" id="A0A401G5A2"/>
<reference evidence="1 2" key="1">
    <citation type="journal article" date="2018" name="Sci. Rep.">
        <title>Genome sequence of the cauliflower mushroom Sparassis crispa (Hanabiratake) and its association with beneficial usage.</title>
        <authorList>
            <person name="Kiyama R."/>
            <person name="Furutani Y."/>
            <person name="Kawaguchi K."/>
            <person name="Nakanishi T."/>
        </authorList>
    </citation>
    <scope>NUCLEOTIDE SEQUENCE [LARGE SCALE GENOMIC DNA]</scope>
</reference>